<dbReference type="OrthoDB" id="252932at2759"/>
<dbReference type="Proteomes" id="UP000283634">
    <property type="component" value="Unassembled WGS sequence"/>
</dbReference>
<reference evidence="2 3" key="1">
    <citation type="journal article" date="2018" name="BMC Genomics">
        <title>Genomic comparison of Trypanosoma conorhini and Trypanosoma rangeli to Trypanosoma cruzi strains of high and low virulence.</title>
        <authorList>
            <person name="Bradwell K.R."/>
            <person name="Koparde V.N."/>
            <person name="Matveyev A.V."/>
            <person name="Serrano M.G."/>
            <person name="Alves J.M."/>
            <person name="Parikh H."/>
            <person name="Huang B."/>
            <person name="Lee V."/>
            <person name="Espinosa-Alvarez O."/>
            <person name="Ortiz P.A."/>
            <person name="Costa-Martins A.G."/>
            <person name="Teixeira M.M."/>
            <person name="Buck G.A."/>
        </authorList>
    </citation>
    <scope>NUCLEOTIDE SEQUENCE [LARGE SCALE GENOMIC DNA]</scope>
    <source>
        <strain evidence="2 3">AM80</strain>
    </source>
</reference>
<dbReference type="EMBL" id="MKGL01000282">
    <property type="protein sequence ID" value="RNF01288.1"/>
    <property type="molecule type" value="Genomic_DNA"/>
</dbReference>
<feature type="transmembrane region" description="Helical" evidence="1">
    <location>
        <begin position="266"/>
        <end position="285"/>
    </location>
</feature>
<keyword evidence="1" id="KW-0812">Transmembrane</keyword>
<comment type="caution">
    <text evidence="2">The sequence shown here is derived from an EMBL/GenBank/DDBJ whole genome shotgun (WGS) entry which is preliminary data.</text>
</comment>
<dbReference type="RefSeq" id="XP_029236247.1">
    <property type="nucleotide sequence ID" value="XM_029383900.1"/>
</dbReference>
<evidence type="ECO:0000313" key="2">
    <source>
        <dbReference type="EMBL" id="RNF01288.1"/>
    </source>
</evidence>
<evidence type="ECO:0000313" key="3">
    <source>
        <dbReference type="Proteomes" id="UP000283634"/>
    </source>
</evidence>
<dbReference type="GeneID" id="40331022"/>
<sequence>MDKAGPECQTREAVDFVVASVGNRPCFEVKDFSVGGEVVLCVPDLSLAEGCSTVCVEAEGESVIDLYSEGCDDFRRHMIEQVGGDLLGVEAELHEFSESLVKLGELIRDGRIPHRQQELVEMYVGCVENGDDARDLVMELQMLVQEHKRLVGVMRENLMELGAREKLLLLRLDGVGEDLACAGKGCLAVDGKNEEEQQRRVLEEMQLKHQNLSDALLFAGNEMRMLQALQQRRDECLLRTLQEHAPLFMTTPLRNAGFMSNELETGIFFMAGGVFLSVVFGTLMYKRYSLI</sequence>
<keyword evidence="1" id="KW-1133">Transmembrane helix</keyword>
<keyword evidence="3" id="KW-1185">Reference proteome</keyword>
<organism evidence="2 3">
    <name type="scientific">Trypanosoma rangeli</name>
    <dbReference type="NCBI Taxonomy" id="5698"/>
    <lineage>
        <taxon>Eukaryota</taxon>
        <taxon>Discoba</taxon>
        <taxon>Euglenozoa</taxon>
        <taxon>Kinetoplastea</taxon>
        <taxon>Metakinetoplastina</taxon>
        <taxon>Trypanosomatida</taxon>
        <taxon>Trypanosomatidae</taxon>
        <taxon>Trypanosoma</taxon>
        <taxon>Herpetosoma</taxon>
    </lineage>
</organism>
<dbReference type="AlphaFoldDB" id="A0A422N736"/>
<evidence type="ECO:0000256" key="1">
    <source>
        <dbReference type="SAM" id="Phobius"/>
    </source>
</evidence>
<keyword evidence="1" id="KW-0472">Membrane</keyword>
<accession>A0A422N736</accession>
<proteinExistence type="predicted"/>
<gene>
    <name evidence="2" type="ORF">TraAM80_07089</name>
</gene>
<name>A0A422N736_TRYRA</name>
<protein>
    <submittedName>
        <fullName evidence="2">Uncharacterized protein</fullName>
    </submittedName>
</protein>